<reference evidence="2 3" key="1">
    <citation type="submission" date="2017-11" db="EMBL/GenBank/DDBJ databases">
        <title>De novo assembly and phasing of dikaryotic genomes from two isolates of Puccinia coronata f. sp. avenae, the causal agent of oat crown rust.</title>
        <authorList>
            <person name="Miller M.E."/>
            <person name="Zhang Y."/>
            <person name="Omidvar V."/>
            <person name="Sperschneider J."/>
            <person name="Schwessinger B."/>
            <person name="Raley C."/>
            <person name="Palmer J.M."/>
            <person name="Garnica D."/>
            <person name="Upadhyaya N."/>
            <person name="Rathjen J."/>
            <person name="Taylor J.M."/>
            <person name="Park R.F."/>
            <person name="Dodds P.N."/>
            <person name="Hirsch C.D."/>
            <person name="Kianian S.F."/>
            <person name="Figueroa M."/>
        </authorList>
    </citation>
    <scope>NUCLEOTIDE SEQUENCE [LARGE SCALE GENOMIC DNA]</scope>
    <source>
        <strain evidence="2">12SD80</strain>
    </source>
</reference>
<organism evidence="2 3">
    <name type="scientific">Puccinia coronata f. sp. avenae</name>
    <dbReference type="NCBI Taxonomy" id="200324"/>
    <lineage>
        <taxon>Eukaryota</taxon>
        <taxon>Fungi</taxon>
        <taxon>Dikarya</taxon>
        <taxon>Basidiomycota</taxon>
        <taxon>Pucciniomycotina</taxon>
        <taxon>Pucciniomycetes</taxon>
        <taxon>Pucciniales</taxon>
        <taxon>Pucciniaceae</taxon>
        <taxon>Puccinia</taxon>
    </lineage>
</organism>
<dbReference type="AlphaFoldDB" id="A0A2N5TUW6"/>
<comment type="caution">
    <text evidence="2">The sequence shown here is derived from an EMBL/GenBank/DDBJ whole genome shotgun (WGS) entry which is preliminary data.</text>
</comment>
<evidence type="ECO:0000256" key="1">
    <source>
        <dbReference type="SAM" id="MobiDB-lite"/>
    </source>
</evidence>
<dbReference type="EMBL" id="PGCI01000337">
    <property type="protein sequence ID" value="PLW29260.1"/>
    <property type="molecule type" value="Genomic_DNA"/>
</dbReference>
<sequence length="51" mass="5446">MDKIEEQAVDCSMLGYPKAGSALEVKEAREGPVINAEVTEPLPKSDLGDTI</sequence>
<feature type="region of interest" description="Disordered" evidence="1">
    <location>
        <begin position="28"/>
        <end position="51"/>
    </location>
</feature>
<proteinExistence type="predicted"/>
<dbReference type="Proteomes" id="UP000235392">
    <property type="component" value="Unassembled WGS sequence"/>
</dbReference>
<gene>
    <name evidence="2" type="ORF">PCASD_25080</name>
</gene>
<evidence type="ECO:0000313" key="3">
    <source>
        <dbReference type="Proteomes" id="UP000235392"/>
    </source>
</evidence>
<accession>A0A2N5TUW6</accession>
<evidence type="ECO:0000313" key="2">
    <source>
        <dbReference type="EMBL" id="PLW29260.1"/>
    </source>
</evidence>
<name>A0A2N5TUW6_9BASI</name>
<protein>
    <submittedName>
        <fullName evidence="2">Uncharacterized protein</fullName>
    </submittedName>
</protein>